<reference evidence="2" key="1">
    <citation type="submission" date="2016-12" db="EMBL/GenBank/DDBJ databases">
        <title>Discovery of methanogenic haloarchaea.</title>
        <authorList>
            <person name="Sorokin D.Y."/>
            <person name="Makarova K.S."/>
            <person name="Abbas B."/>
            <person name="Ferrer M."/>
            <person name="Golyshin P.N."/>
        </authorList>
    </citation>
    <scope>NUCLEOTIDE SEQUENCE [LARGE SCALE GENOMIC DNA]</scope>
    <source>
        <strain evidence="2">HMET1</strain>
    </source>
</reference>
<name>A0A1Q6DT00_METT1</name>
<dbReference type="EMBL" id="MSDW01000002">
    <property type="protein sequence ID" value="OKY77489.1"/>
    <property type="molecule type" value="Genomic_DNA"/>
</dbReference>
<dbReference type="Gene3D" id="3.20.20.100">
    <property type="entry name" value="NADP-dependent oxidoreductase domain"/>
    <property type="match status" value="1"/>
</dbReference>
<dbReference type="InterPro" id="IPR017900">
    <property type="entry name" value="4Fe4S_Fe_S_CS"/>
</dbReference>
<dbReference type="InterPro" id="IPR023210">
    <property type="entry name" value="NADP_OxRdtase_dom"/>
</dbReference>
<dbReference type="PROSITE" id="PS51379">
    <property type="entry name" value="4FE4S_FER_2"/>
    <property type="match status" value="1"/>
</dbReference>
<accession>A0A1Q6DT00</accession>
<dbReference type="Pfam" id="PF13187">
    <property type="entry name" value="Fer4_9"/>
    <property type="match status" value="1"/>
</dbReference>
<dbReference type="GO" id="GO:0051536">
    <property type="term" value="F:iron-sulfur cluster binding"/>
    <property type="evidence" value="ECO:0007669"/>
    <property type="project" value="InterPro"/>
</dbReference>
<dbReference type="AlphaFoldDB" id="A0A1Q6DT00"/>
<organism evidence="2 3">
    <name type="scientific">Methanohalarchaeum thermophilum</name>
    <dbReference type="NCBI Taxonomy" id="1903181"/>
    <lineage>
        <taxon>Archaea</taxon>
        <taxon>Methanobacteriati</taxon>
        <taxon>Methanobacteriota</taxon>
        <taxon>Methanonatronarchaeia</taxon>
        <taxon>Methanonatronarchaeales</taxon>
        <taxon>Methanonatronarchaeaceae</taxon>
        <taxon>Candidatus Methanohalarchaeum</taxon>
    </lineage>
</organism>
<dbReference type="STRING" id="1903181.BTN85_2140"/>
<sequence length="371" mass="43508">MRLPTEDEKPFSSNVKEKEAIELIREAVDRGINYIDTAWPYHSGESEKIVGKALEDGYREKVKIATKFSWPYVENELDVSLEDRDDWYFLFDEQLDRLKTDKIDFYLLHSLDKSKWSRYKESGIFDWLEELREAGKIDYIGFSFHDDLDLFKEIVDYYEWDFCQIQYNYVDLEHQAGREGLEYASDKGLGVIVMEPLRGGELAKKLPNEVKEILDADNSKQAVELALKWLWNQPGVSLVLSGMSNLRQVRQNIEIAESYKKDEITEEELSSLEKARKKYLAISPVDCTGCNYCMPCPNEINIPRVFELYNKSEVHGEFEKQKKKYIKLPEKEKPKNCVSCGECKTKCPQDIDIPEKMEEITRYFNKEKQVK</sequence>
<dbReference type="PANTHER" id="PTHR43312:SF2">
    <property type="entry name" value="OXIDOREDUCTASE"/>
    <property type="match status" value="1"/>
</dbReference>
<dbReference type="SUPFAM" id="SSF51430">
    <property type="entry name" value="NAD(P)-linked oxidoreductase"/>
    <property type="match status" value="1"/>
</dbReference>
<dbReference type="InterPro" id="IPR036812">
    <property type="entry name" value="NAD(P)_OxRdtase_dom_sf"/>
</dbReference>
<evidence type="ECO:0000313" key="3">
    <source>
        <dbReference type="Proteomes" id="UP000185744"/>
    </source>
</evidence>
<comment type="caution">
    <text evidence="2">The sequence shown here is derived from an EMBL/GenBank/DDBJ whole genome shotgun (WGS) entry which is preliminary data.</text>
</comment>
<dbReference type="PRINTS" id="PR00069">
    <property type="entry name" value="ALDKETRDTASE"/>
</dbReference>
<dbReference type="InterPro" id="IPR020471">
    <property type="entry name" value="AKR"/>
</dbReference>
<evidence type="ECO:0000259" key="1">
    <source>
        <dbReference type="PROSITE" id="PS51379"/>
    </source>
</evidence>
<dbReference type="InterPro" id="IPR009051">
    <property type="entry name" value="Helical_ferredxn"/>
</dbReference>
<dbReference type="PANTHER" id="PTHR43312">
    <property type="entry name" value="D-THREO-ALDOSE 1-DEHYDROGENASE"/>
    <property type="match status" value="1"/>
</dbReference>
<gene>
    <name evidence="2" type="ORF">BTN85_2140</name>
</gene>
<dbReference type="Gene3D" id="1.10.1060.10">
    <property type="entry name" value="Alpha-helical ferredoxin"/>
    <property type="match status" value="1"/>
</dbReference>
<dbReference type="InterPro" id="IPR017896">
    <property type="entry name" value="4Fe4S_Fe-S-bd"/>
</dbReference>
<evidence type="ECO:0000313" key="2">
    <source>
        <dbReference type="EMBL" id="OKY77489.1"/>
    </source>
</evidence>
<dbReference type="GO" id="GO:0016491">
    <property type="term" value="F:oxidoreductase activity"/>
    <property type="evidence" value="ECO:0007669"/>
    <property type="project" value="InterPro"/>
</dbReference>
<proteinExistence type="predicted"/>
<dbReference type="Proteomes" id="UP000185744">
    <property type="component" value="Unassembled WGS sequence"/>
</dbReference>
<keyword evidence="3" id="KW-1185">Reference proteome</keyword>
<protein>
    <submittedName>
        <fullName evidence="2">Aldo/keto reductase family protein</fullName>
    </submittedName>
</protein>
<dbReference type="Pfam" id="PF00248">
    <property type="entry name" value="Aldo_ket_red"/>
    <property type="match status" value="1"/>
</dbReference>
<dbReference type="CDD" id="cd19096">
    <property type="entry name" value="AKR_Fe-S_oxidoreductase"/>
    <property type="match status" value="1"/>
</dbReference>
<dbReference type="InParanoid" id="A0A1Q6DT00"/>
<dbReference type="SUPFAM" id="SSF46548">
    <property type="entry name" value="alpha-helical ferredoxin"/>
    <property type="match status" value="1"/>
</dbReference>
<feature type="domain" description="4Fe-4S ferredoxin-type" evidence="1">
    <location>
        <begin position="327"/>
        <end position="356"/>
    </location>
</feature>
<dbReference type="PROSITE" id="PS00198">
    <property type="entry name" value="4FE4S_FER_1"/>
    <property type="match status" value="1"/>
</dbReference>
<dbReference type="InterPro" id="IPR053135">
    <property type="entry name" value="AKR2_Oxidoreductase"/>
</dbReference>